<keyword evidence="7" id="KW-1185">Reference proteome</keyword>
<dbReference type="CDD" id="cd01837">
    <property type="entry name" value="SGNH_plant_lipase_like"/>
    <property type="match status" value="1"/>
</dbReference>
<reference evidence="6 7" key="1">
    <citation type="submission" date="2019-12" db="EMBL/GenBank/DDBJ databases">
        <authorList>
            <person name="Scholz U."/>
            <person name="Mascher M."/>
            <person name="Fiebig A."/>
        </authorList>
    </citation>
    <scope>NUCLEOTIDE SEQUENCE</scope>
</reference>
<dbReference type="GO" id="GO:0016788">
    <property type="term" value="F:hydrolase activity, acting on ester bonds"/>
    <property type="evidence" value="ECO:0007669"/>
    <property type="project" value="InterPro"/>
</dbReference>
<evidence type="ECO:0000256" key="3">
    <source>
        <dbReference type="ARBA" id="ARBA00022801"/>
    </source>
</evidence>
<evidence type="ECO:0000313" key="7">
    <source>
        <dbReference type="Proteomes" id="UP001189122"/>
    </source>
</evidence>
<keyword evidence="5" id="KW-0472">Membrane</keyword>
<dbReference type="Pfam" id="PF00657">
    <property type="entry name" value="Lipase_GDSL"/>
    <property type="match status" value="1"/>
</dbReference>
<dbReference type="EMBL" id="CACRZD030000009">
    <property type="protein sequence ID" value="CAA6665823.1"/>
    <property type="molecule type" value="Genomic_DNA"/>
</dbReference>
<dbReference type="Proteomes" id="UP001189122">
    <property type="component" value="Unassembled WGS sequence"/>
</dbReference>
<gene>
    <name evidence="6" type="ORF">SI7747_09012212</name>
</gene>
<proteinExistence type="inferred from homology"/>
<dbReference type="SUPFAM" id="SSF52266">
    <property type="entry name" value="SGNH hydrolase"/>
    <property type="match status" value="1"/>
</dbReference>
<dbReference type="AlphaFoldDB" id="A0A7I8J8S6"/>
<keyword evidence="4" id="KW-0325">Glycoprotein</keyword>
<feature type="transmembrane region" description="Helical" evidence="5">
    <location>
        <begin position="6"/>
        <end position="28"/>
    </location>
</feature>
<keyword evidence="2" id="KW-0732">Signal</keyword>
<organism evidence="6">
    <name type="scientific">Spirodela intermedia</name>
    <name type="common">Intermediate duckweed</name>
    <dbReference type="NCBI Taxonomy" id="51605"/>
    <lineage>
        <taxon>Eukaryota</taxon>
        <taxon>Viridiplantae</taxon>
        <taxon>Streptophyta</taxon>
        <taxon>Embryophyta</taxon>
        <taxon>Tracheophyta</taxon>
        <taxon>Spermatophyta</taxon>
        <taxon>Magnoliopsida</taxon>
        <taxon>Liliopsida</taxon>
        <taxon>Araceae</taxon>
        <taxon>Lemnoideae</taxon>
        <taxon>Spirodela</taxon>
    </lineage>
</organism>
<keyword evidence="5" id="KW-0812">Transmembrane</keyword>
<sequence length="377" mass="41299">MATPYALIPHFSLDFLVYLLVLSVFTMADSARPRYTSIISFGDSMTDTGNALIAEPELNQVFGKLPYGTTYFGRPTGRQSDGRLVVDFIAHAFGLPPPPPYLGGLSQDFRHGVNFAVGGATALDAPLIPGEGIKQGYLNYSLSVQLKWFEELKPSLCHSLKDCRTYFDRTLFLVGEFGINDYGNEFLDNVEINKLLPRIPSVVEAISSATERLIEHGAVELLVPGSTAIGCMPVCLTSGASADKTDYDPRNQCLKAINDFSEFHNALLRRALSRLQKKYPEVRITYADYYGPTLAFANFPNVLVGFSNGALRSCCGGGGRYNFNWSAWCGKPGSEVHGDPSTFVSWDGVHLTDAAHRILAGTLIKQLADLPPWRPKA</sequence>
<dbReference type="PANTHER" id="PTHR22835">
    <property type="entry name" value="ZINC FINGER FYVE DOMAIN CONTAINING PROTEIN"/>
    <property type="match status" value="1"/>
</dbReference>
<evidence type="ECO:0000256" key="4">
    <source>
        <dbReference type="ARBA" id="ARBA00023180"/>
    </source>
</evidence>
<dbReference type="Gene3D" id="3.40.50.1110">
    <property type="entry name" value="SGNH hydrolase"/>
    <property type="match status" value="1"/>
</dbReference>
<dbReference type="InterPro" id="IPR001087">
    <property type="entry name" value="GDSL"/>
</dbReference>
<evidence type="ECO:0000256" key="2">
    <source>
        <dbReference type="ARBA" id="ARBA00022729"/>
    </source>
</evidence>
<dbReference type="InterPro" id="IPR035669">
    <property type="entry name" value="SGNH_plant_lipase-like"/>
</dbReference>
<keyword evidence="3" id="KW-0378">Hydrolase</keyword>
<dbReference type="PANTHER" id="PTHR22835:SF659">
    <property type="entry name" value="GDSL LIPASE_ACYLHYDROLASE, PUTATIVE (AFU_ORTHOLOGUE AFUA_2G00510)-RELATED"/>
    <property type="match status" value="1"/>
</dbReference>
<keyword evidence="5" id="KW-1133">Transmembrane helix</keyword>
<protein>
    <submittedName>
        <fullName evidence="6">Uncharacterized protein</fullName>
    </submittedName>
</protein>
<evidence type="ECO:0000256" key="1">
    <source>
        <dbReference type="ARBA" id="ARBA00008668"/>
    </source>
</evidence>
<comment type="similarity">
    <text evidence="1">Belongs to the 'GDSL' lipolytic enzyme family.</text>
</comment>
<evidence type="ECO:0000313" key="6">
    <source>
        <dbReference type="EMBL" id="CAA2626513.1"/>
    </source>
</evidence>
<accession>A0A7I8J8S6</accession>
<dbReference type="InterPro" id="IPR036514">
    <property type="entry name" value="SGNH_hydro_sf"/>
</dbReference>
<evidence type="ECO:0000256" key="5">
    <source>
        <dbReference type="SAM" id="Phobius"/>
    </source>
</evidence>
<name>A0A7I8J8S6_SPIIN</name>
<dbReference type="EMBL" id="LR743596">
    <property type="protein sequence ID" value="CAA2626513.1"/>
    <property type="molecule type" value="Genomic_DNA"/>
</dbReference>